<evidence type="ECO:0000313" key="1">
    <source>
        <dbReference type="EMBL" id="KAJ5330414.1"/>
    </source>
</evidence>
<keyword evidence="2" id="KW-1185">Reference proteome</keyword>
<evidence type="ECO:0000313" key="2">
    <source>
        <dbReference type="Proteomes" id="UP001147746"/>
    </source>
</evidence>
<dbReference type="AlphaFoldDB" id="A0A9W9QCF3"/>
<gene>
    <name evidence="1" type="ORF">N7476_000197</name>
</gene>
<name>A0A9W9QCF3_9EURO</name>
<dbReference type="Proteomes" id="UP001147746">
    <property type="component" value="Unassembled WGS sequence"/>
</dbReference>
<sequence length="150" mass="17138">MILEKGRYKRVKPAIVVFTAEKSPVKESFPFVQDYKNNLTVIFWLSGKDRAIIDEEVEQRARNILRSRLLVKNIIGKLKSILGTEPLNIKILLTILLYLDTLTLANRLDGLSLAIVIAGNYIIIKNPGPTYSYNRTLDASTNKETYYKYS</sequence>
<comment type="caution">
    <text evidence="1">The sequence shown here is derived from an EMBL/GenBank/DDBJ whole genome shotgun (WGS) entry which is preliminary data.</text>
</comment>
<protein>
    <submittedName>
        <fullName evidence="1">Uncharacterized protein</fullName>
    </submittedName>
</protein>
<dbReference type="EMBL" id="JAPZBO010000001">
    <property type="protein sequence ID" value="KAJ5330414.1"/>
    <property type="molecule type" value="Genomic_DNA"/>
</dbReference>
<reference evidence="1" key="1">
    <citation type="submission" date="2022-12" db="EMBL/GenBank/DDBJ databases">
        <authorList>
            <person name="Petersen C."/>
        </authorList>
    </citation>
    <scope>NUCLEOTIDE SEQUENCE</scope>
    <source>
        <strain evidence="1">IBT 21472</strain>
    </source>
</reference>
<accession>A0A9W9QCF3</accession>
<proteinExistence type="predicted"/>
<reference evidence="1" key="2">
    <citation type="journal article" date="2023" name="IMA Fungus">
        <title>Comparative genomic study of the Penicillium genus elucidates a diverse pangenome and 15 lateral gene transfer events.</title>
        <authorList>
            <person name="Petersen C."/>
            <person name="Sorensen T."/>
            <person name="Nielsen M.R."/>
            <person name="Sondergaard T.E."/>
            <person name="Sorensen J.L."/>
            <person name="Fitzpatrick D.A."/>
            <person name="Frisvad J.C."/>
            <person name="Nielsen K.L."/>
        </authorList>
    </citation>
    <scope>NUCLEOTIDE SEQUENCE</scope>
    <source>
        <strain evidence="1">IBT 21472</strain>
    </source>
</reference>
<organism evidence="1 2">
    <name type="scientific">Penicillium atrosanguineum</name>
    <dbReference type="NCBI Taxonomy" id="1132637"/>
    <lineage>
        <taxon>Eukaryota</taxon>
        <taxon>Fungi</taxon>
        <taxon>Dikarya</taxon>
        <taxon>Ascomycota</taxon>
        <taxon>Pezizomycotina</taxon>
        <taxon>Eurotiomycetes</taxon>
        <taxon>Eurotiomycetidae</taxon>
        <taxon>Eurotiales</taxon>
        <taxon>Aspergillaceae</taxon>
        <taxon>Penicillium</taxon>
    </lineage>
</organism>